<evidence type="ECO:0000313" key="2">
    <source>
        <dbReference type="EMBL" id="ABX07477.1"/>
    </source>
</evidence>
<dbReference type="PROSITE" id="PS51257">
    <property type="entry name" value="PROKAR_LIPOPROTEIN"/>
    <property type="match status" value="1"/>
</dbReference>
<organism evidence="2 3">
    <name type="scientific">Herpetosiphon aurantiacus (strain ATCC 23779 / DSM 785 / 114-95)</name>
    <dbReference type="NCBI Taxonomy" id="316274"/>
    <lineage>
        <taxon>Bacteria</taxon>
        <taxon>Bacillati</taxon>
        <taxon>Chloroflexota</taxon>
        <taxon>Chloroflexia</taxon>
        <taxon>Herpetosiphonales</taxon>
        <taxon>Herpetosiphonaceae</taxon>
        <taxon>Herpetosiphon</taxon>
    </lineage>
</organism>
<reference evidence="2 3" key="1">
    <citation type="journal article" date="2011" name="Stand. Genomic Sci.">
        <title>Complete genome sequence of the filamentous gliding predatory bacterium Herpetosiphon aurantiacus type strain (114-95(T)).</title>
        <authorList>
            <person name="Kiss H."/>
            <person name="Nett M."/>
            <person name="Domin N."/>
            <person name="Martin K."/>
            <person name="Maresca J.A."/>
            <person name="Copeland A."/>
            <person name="Lapidus A."/>
            <person name="Lucas S."/>
            <person name="Berry K.W."/>
            <person name="Glavina Del Rio T."/>
            <person name="Dalin E."/>
            <person name="Tice H."/>
            <person name="Pitluck S."/>
            <person name="Richardson P."/>
            <person name="Bruce D."/>
            <person name="Goodwin L."/>
            <person name="Han C."/>
            <person name="Detter J.C."/>
            <person name="Schmutz J."/>
            <person name="Brettin T."/>
            <person name="Land M."/>
            <person name="Hauser L."/>
            <person name="Kyrpides N.C."/>
            <person name="Ivanova N."/>
            <person name="Goker M."/>
            <person name="Woyke T."/>
            <person name="Klenk H.P."/>
            <person name="Bryant D.A."/>
        </authorList>
    </citation>
    <scope>NUCLEOTIDE SEQUENCE [LARGE SCALE GENOMIC DNA]</scope>
    <source>
        <strain evidence="3">ATCC 23779 / DSM 785 / 114-95</strain>
    </source>
</reference>
<dbReference type="Proteomes" id="UP000000787">
    <property type="component" value="Chromosome"/>
</dbReference>
<dbReference type="HOGENOM" id="CLU_1842366_0_0_0"/>
<feature type="transmembrane region" description="Helical" evidence="1">
    <location>
        <begin position="61"/>
        <end position="82"/>
    </location>
</feature>
<feature type="transmembrane region" description="Helical" evidence="1">
    <location>
        <begin position="117"/>
        <end position="136"/>
    </location>
</feature>
<keyword evidence="1" id="KW-1133">Transmembrane helix</keyword>
<gene>
    <name evidence="2" type="ordered locus">Haur_4847</name>
</gene>
<dbReference type="InParanoid" id="A9B314"/>
<keyword evidence="1" id="KW-0472">Membrane</keyword>
<evidence type="ECO:0000256" key="1">
    <source>
        <dbReference type="SAM" id="Phobius"/>
    </source>
</evidence>
<dbReference type="AlphaFoldDB" id="A9B314"/>
<keyword evidence="1" id="KW-0812">Transmembrane</keyword>
<evidence type="ECO:0000313" key="3">
    <source>
        <dbReference type="Proteomes" id="UP000000787"/>
    </source>
</evidence>
<protein>
    <submittedName>
        <fullName evidence="2">Uncharacterized protein</fullName>
    </submittedName>
</protein>
<proteinExistence type="predicted"/>
<accession>A9B314</accession>
<dbReference type="EMBL" id="CP000875">
    <property type="protein sequence ID" value="ABX07477.1"/>
    <property type="molecule type" value="Genomic_DNA"/>
</dbReference>
<keyword evidence="3" id="KW-1185">Reference proteome</keyword>
<feature type="transmembrane region" description="Helical" evidence="1">
    <location>
        <begin position="87"/>
        <end position="105"/>
    </location>
</feature>
<name>A9B314_HERA2</name>
<dbReference type="BioCyc" id="HAUR316274:GHYA-4907-MONOMER"/>
<dbReference type="KEGG" id="hau:Haur_4847"/>
<sequence>MYQIPKTPQLIQQTPILLICGYYAIIGCFFTLGSCSYIGTLIIGIAVSPPETLISGMNAEIFWTTLLLLLNTSRLALLIGLLKTRRWAYCGIIALEISMGINLLYEVCLGQSPMTIWPLFTFFSGVVGVGIMSYLAQTHIRQQFKV</sequence>
<feature type="transmembrane region" description="Helical" evidence="1">
    <location>
        <begin position="21"/>
        <end position="49"/>
    </location>
</feature>